<organism evidence="1 2">
    <name type="scientific">Liparis tanakae</name>
    <name type="common">Tanaka's snailfish</name>
    <dbReference type="NCBI Taxonomy" id="230148"/>
    <lineage>
        <taxon>Eukaryota</taxon>
        <taxon>Metazoa</taxon>
        <taxon>Chordata</taxon>
        <taxon>Craniata</taxon>
        <taxon>Vertebrata</taxon>
        <taxon>Euteleostomi</taxon>
        <taxon>Actinopterygii</taxon>
        <taxon>Neopterygii</taxon>
        <taxon>Teleostei</taxon>
        <taxon>Neoteleostei</taxon>
        <taxon>Acanthomorphata</taxon>
        <taxon>Eupercaria</taxon>
        <taxon>Perciformes</taxon>
        <taxon>Cottioidei</taxon>
        <taxon>Cottales</taxon>
        <taxon>Liparidae</taxon>
        <taxon>Liparis</taxon>
    </lineage>
</organism>
<reference evidence="1 2" key="1">
    <citation type="submission" date="2019-03" db="EMBL/GenBank/DDBJ databases">
        <title>First draft genome of Liparis tanakae, snailfish: a comprehensive survey of snailfish specific genes.</title>
        <authorList>
            <person name="Kim W."/>
            <person name="Song I."/>
            <person name="Jeong J.-H."/>
            <person name="Kim D."/>
            <person name="Kim S."/>
            <person name="Ryu S."/>
            <person name="Song J.Y."/>
            <person name="Lee S.K."/>
        </authorList>
    </citation>
    <scope>NUCLEOTIDE SEQUENCE [LARGE SCALE GENOMIC DNA]</scope>
    <source>
        <tissue evidence="1">Muscle</tissue>
    </source>
</reference>
<keyword evidence="2" id="KW-1185">Reference proteome</keyword>
<evidence type="ECO:0000313" key="1">
    <source>
        <dbReference type="EMBL" id="TNN69156.1"/>
    </source>
</evidence>
<comment type="caution">
    <text evidence="1">The sequence shown here is derived from an EMBL/GenBank/DDBJ whole genome shotgun (WGS) entry which is preliminary data.</text>
</comment>
<name>A0A4Z2HTH7_9TELE</name>
<protein>
    <submittedName>
        <fullName evidence="1">Uncharacterized protein</fullName>
    </submittedName>
</protein>
<gene>
    <name evidence="1" type="ORF">EYF80_020623</name>
</gene>
<proteinExistence type="predicted"/>
<dbReference type="EMBL" id="SRLO01000179">
    <property type="protein sequence ID" value="TNN69156.1"/>
    <property type="molecule type" value="Genomic_DNA"/>
</dbReference>
<evidence type="ECO:0000313" key="2">
    <source>
        <dbReference type="Proteomes" id="UP000314294"/>
    </source>
</evidence>
<sequence>MASFYSRQPRENYTRVRQIRSNKGEMSWRNVREIKRILRAAELVRGDRSERTGPLRGGSSLQYEMTFINESKDVDVGQLKKLKRIQKAVAMRQLSPPGTNGSLSLGLRAARKAQNSTTKLFLSRVEAT</sequence>
<accession>A0A4Z2HTH7</accession>
<dbReference type="Proteomes" id="UP000314294">
    <property type="component" value="Unassembled WGS sequence"/>
</dbReference>
<dbReference type="AlphaFoldDB" id="A0A4Z2HTH7"/>